<dbReference type="EMBL" id="JMIB01000002">
    <property type="protein sequence ID" value="KDM93385.1"/>
    <property type="molecule type" value="Genomic_DNA"/>
</dbReference>
<dbReference type="Pfam" id="PF07228">
    <property type="entry name" value="SpoIIE"/>
    <property type="match status" value="1"/>
</dbReference>
<dbReference type="PANTHER" id="PTHR43156:SF2">
    <property type="entry name" value="STAGE II SPORULATION PROTEIN E"/>
    <property type="match status" value="1"/>
</dbReference>
<proteinExistence type="predicted"/>
<dbReference type="Proteomes" id="UP000027192">
    <property type="component" value="Unassembled WGS sequence"/>
</dbReference>
<evidence type="ECO:0000313" key="5">
    <source>
        <dbReference type="Proteomes" id="UP000027192"/>
    </source>
</evidence>
<dbReference type="PANTHER" id="PTHR43156">
    <property type="entry name" value="STAGE II SPORULATION PROTEIN E-RELATED"/>
    <property type="match status" value="1"/>
</dbReference>
<dbReference type="InterPro" id="IPR003594">
    <property type="entry name" value="HATPase_dom"/>
</dbReference>
<dbReference type="InterPro" id="IPR036457">
    <property type="entry name" value="PPM-type-like_dom_sf"/>
</dbReference>
<evidence type="ECO:0000313" key="4">
    <source>
        <dbReference type="EMBL" id="KDM93385.1"/>
    </source>
</evidence>
<dbReference type="Pfam" id="PF00072">
    <property type="entry name" value="Response_reg"/>
    <property type="match status" value="1"/>
</dbReference>
<accession>A0A066RSF2</accession>
<dbReference type="InterPro" id="IPR011006">
    <property type="entry name" value="CheY-like_superfamily"/>
</dbReference>
<protein>
    <recommendedName>
        <fullName evidence="3">Response regulatory domain-containing protein</fullName>
    </recommendedName>
</protein>
<dbReference type="InterPro" id="IPR001932">
    <property type="entry name" value="PPM-type_phosphatase-like_dom"/>
</dbReference>
<dbReference type="STRING" id="1654360.EA58_00510"/>
<evidence type="ECO:0000259" key="3">
    <source>
        <dbReference type="PROSITE" id="PS50110"/>
    </source>
</evidence>
<dbReference type="SUPFAM" id="SSF52172">
    <property type="entry name" value="CheY-like"/>
    <property type="match status" value="1"/>
</dbReference>
<dbReference type="SUPFAM" id="SSF81606">
    <property type="entry name" value="PP2C-like"/>
    <property type="match status" value="1"/>
</dbReference>
<dbReference type="Pfam" id="PF13581">
    <property type="entry name" value="HATPase_c_2"/>
    <property type="match status" value="1"/>
</dbReference>
<gene>
    <name evidence="4" type="ORF">EA58_00510</name>
</gene>
<keyword evidence="2" id="KW-0597">Phosphoprotein</keyword>
<sequence length="522" mass="57323">MKTVLLDIEQPATLASVTKIRRLLQQALSLSQADRQTAHQIALCFAEAATNLVQHSVPAARLFKVKFSMSSQAWLLTLEDDGGSWDPTQLNPATPDTLLDAFTLDALTLEAESGRGIALLRTQCSDLAYQAADTTANAFNCLTITWTNRLNDPRPTIVIVDDEPSQQRLYQTYLTEDFQILTADNGQQALAVIRHQHIDLVLSDIQMPGMNGLEFREQLNSLSPGAAVPFIFLTTANTSEMLQQAATIGIDDYLTKPVSKQMLLHTVHRVLERSKQVYRHLTGQVNRQIASALSPQLPANCPGWRLAVRQRNTGIGGGDFVIAQPCENSFFIAVTDIMGHNDTAKFFSYAYAGYLRGMLLNLAEIDCPPDEVLRRLSMGARTDHFLSQVTLTCSALCLHPDGEVVLASAGHPPPLLITKQGIQAVNISGILPGLLDDPHYPTITQSLEPGQRLAVISDGLFESAMTPSGRQELERKMLDALRKTLSQPLDDAMAHVMQVFDDFTGGKPNDDALLLLIERDCE</sequence>
<keyword evidence="1" id="KW-0378">Hydrolase</keyword>
<dbReference type="InterPro" id="IPR052016">
    <property type="entry name" value="Bact_Sigma-Reg"/>
</dbReference>
<name>A0A066RSF2_9GAMM</name>
<feature type="domain" description="Response regulatory" evidence="3">
    <location>
        <begin position="156"/>
        <end position="271"/>
    </location>
</feature>
<dbReference type="Gene3D" id="3.40.50.2300">
    <property type="match status" value="1"/>
</dbReference>
<dbReference type="PROSITE" id="PS50110">
    <property type="entry name" value="RESPONSE_REGULATORY"/>
    <property type="match status" value="1"/>
</dbReference>
<dbReference type="CDD" id="cd16936">
    <property type="entry name" value="HATPase_RsbW-like"/>
    <property type="match status" value="1"/>
</dbReference>
<organism evidence="4 5">
    <name type="scientific">Photobacterium galatheae</name>
    <dbReference type="NCBI Taxonomy" id="1654360"/>
    <lineage>
        <taxon>Bacteria</taxon>
        <taxon>Pseudomonadati</taxon>
        <taxon>Pseudomonadota</taxon>
        <taxon>Gammaproteobacteria</taxon>
        <taxon>Vibrionales</taxon>
        <taxon>Vibrionaceae</taxon>
        <taxon>Photobacterium</taxon>
    </lineage>
</organism>
<dbReference type="AlphaFoldDB" id="A0A066RSF2"/>
<evidence type="ECO:0000256" key="2">
    <source>
        <dbReference type="PROSITE-ProRule" id="PRU00169"/>
    </source>
</evidence>
<dbReference type="SMART" id="SM00448">
    <property type="entry name" value="REC"/>
    <property type="match status" value="1"/>
</dbReference>
<dbReference type="CDD" id="cd17536">
    <property type="entry name" value="REC_YesN-like"/>
    <property type="match status" value="1"/>
</dbReference>
<dbReference type="GO" id="GO:0000160">
    <property type="term" value="P:phosphorelay signal transduction system"/>
    <property type="evidence" value="ECO:0007669"/>
    <property type="project" value="InterPro"/>
</dbReference>
<evidence type="ECO:0000256" key="1">
    <source>
        <dbReference type="ARBA" id="ARBA00022801"/>
    </source>
</evidence>
<dbReference type="GO" id="GO:0016791">
    <property type="term" value="F:phosphatase activity"/>
    <property type="evidence" value="ECO:0007669"/>
    <property type="project" value="TreeGrafter"/>
</dbReference>
<dbReference type="Gene3D" id="3.60.40.10">
    <property type="entry name" value="PPM-type phosphatase domain"/>
    <property type="match status" value="1"/>
</dbReference>
<dbReference type="SMART" id="SM00331">
    <property type="entry name" value="PP2C_SIG"/>
    <property type="match status" value="1"/>
</dbReference>
<keyword evidence="5" id="KW-1185">Reference proteome</keyword>
<dbReference type="InterPro" id="IPR036890">
    <property type="entry name" value="HATPase_C_sf"/>
</dbReference>
<dbReference type="Gene3D" id="3.30.565.10">
    <property type="entry name" value="Histidine kinase-like ATPase, C-terminal domain"/>
    <property type="match status" value="1"/>
</dbReference>
<dbReference type="InterPro" id="IPR001789">
    <property type="entry name" value="Sig_transdc_resp-reg_receiver"/>
</dbReference>
<comment type="caution">
    <text evidence="4">The sequence shown here is derived from an EMBL/GenBank/DDBJ whole genome shotgun (WGS) entry which is preliminary data.</text>
</comment>
<reference evidence="4 5" key="1">
    <citation type="submission" date="2014-04" db="EMBL/GenBank/DDBJ databases">
        <title>Draft genome sequence of Photobacterium halotolerans S2753: a solonamide, ngercheumicin and holomycin producer.</title>
        <authorList>
            <person name="Machado H.R."/>
            <person name="Gram L."/>
        </authorList>
    </citation>
    <scope>NUCLEOTIDE SEQUENCE [LARGE SCALE GENOMIC DNA]</scope>
    <source>
        <strain evidence="4 5">S2753</strain>
    </source>
</reference>
<feature type="modified residue" description="4-aspartylphosphate" evidence="2">
    <location>
        <position position="204"/>
    </location>
</feature>